<dbReference type="SUPFAM" id="SSF52980">
    <property type="entry name" value="Restriction endonuclease-like"/>
    <property type="match status" value="1"/>
</dbReference>
<dbReference type="GO" id="GO:0006281">
    <property type="term" value="P:DNA repair"/>
    <property type="evidence" value="ECO:0007669"/>
    <property type="project" value="UniProtKB-ARBA"/>
</dbReference>
<dbReference type="InterPro" id="IPR011335">
    <property type="entry name" value="Restrct_endonuc-II-like"/>
</dbReference>
<gene>
    <name evidence="3" type="ORF">TRIADDRAFT_60442</name>
</gene>
<dbReference type="InParanoid" id="B3S881"/>
<dbReference type="STRING" id="10228.B3S881"/>
<keyword evidence="1" id="KW-0863">Zinc-finger</keyword>
<evidence type="ECO:0000256" key="1">
    <source>
        <dbReference type="PROSITE-ProRule" id="PRU00325"/>
    </source>
</evidence>
<dbReference type="PANTHER" id="PTHR47526">
    <property type="entry name" value="ATP-DEPENDENT DNA HELICASE"/>
    <property type="match status" value="1"/>
</dbReference>
<keyword evidence="4" id="KW-1185">Reference proteome</keyword>
<dbReference type="CDD" id="cd22343">
    <property type="entry name" value="PDDEXK_lambda_exonuclease-like"/>
    <property type="match status" value="1"/>
</dbReference>
<dbReference type="PROSITE" id="PS50966">
    <property type="entry name" value="ZF_SWIM"/>
    <property type="match status" value="1"/>
</dbReference>
<name>B3S881_TRIAD</name>
<evidence type="ECO:0000259" key="2">
    <source>
        <dbReference type="PROSITE" id="PS50966"/>
    </source>
</evidence>
<dbReference type="HOGENOM" id="CLU_033580_0_0_1"/>
<proteinExistence type="predicted"/>
<dbReference type="Gene3D" id="3.90.320.10">
    <property type="match status" value="1"/>
</dbReference>
<evidence type="ECO:0000313" key="4">
    <source>
        <dbReference type="Proteomes" id="UP000009022"/>
    </source>
</evidence>
<dbReference type="PhylomeDB" id="B3S881"/>
<dbReference type="OMA" id="SILTANC"/>
<accession>B3S881</accession>
<dbReference type="PANTHER" id="PTHR47526:SF3">
    <property type="entry name" value="PHD-TYPE DOMAIN-CONTAINING PROTEIN"/>
    <property type="match status" value="1"/>
</dbReference>
<keyword evidence="1" id="KW-0862">Zinc</keyword>
<dbReference type="CTD" id="6757599"/>
<reference evidence="3 4" key="1">
    <citation type="journal article" date="2008" name="Nature">
        <title>The Trichoplax genome and the nature of placozoans.</title>
        <authorList>
            <person name="Srivastava M."/>
            <person name="Begovic E."/>
            <person name="Chapman J."/>
            <person name="Putnam N.H."/>
            <person name="Hellsten U."/>
            <person name="Kawashima T."/>
            <person name="Kuo A."/>
            <person name="Mitros T."/>
            <person name="Salamov A."/>
            <person name="Carpenter M.L."/>
            <person name="Signorovitch A.Y."/>
            <person name="Moreno M.A."/>
            <person name="Kamm K."/>
            <person name="Grimwood J."/>
            <person name="Schmutz J."/>
            <person name="Shapiro H."/>
            <person name="Grigoriev I.V."/>
            <person name="Buss L.W."/>
            <person name="Schierwater B."/>
            <person name="Dellaporta S.L."/>
            <person name="Rokhsar D.S."/>
        </authorList>
    </citation>
    <scope>NUCLEOTIDE SEQUENCE [LARGE SCALE GENOMIC DNA]</scope>
    <source>
        <strain evidence="3 4">Grell-BS-1999</strain>
    </source>
</reference>
<evidence type="ECO:0000313" key="3">
    <source>
        <dbReference type="EMBL" id="EDV21152.1"/>
    </source>
</evidence>
<organism evidence="3 4">
    <name type="scientific">Trichoplax adhaerens</name>
    <name type="common">Trichoplax reptans</name>
    <dbReference type="NCBI Taxonomy" id="10228"/>
    <lineage>
        <taxon>Eukaryota</taxon>
        <taxon>Metazoa</taxon>
        <taxon>Placozoa</taxon>
        <taxon>Uniplacotomia</taxon>
        <taxon>Trichoplacea</taxon>
        <taxon>Trichoplacidae</taxon>
        <taxon>Trichoplax</taxon>
    </lineage>
</organism>
<dbReference type="AlphaFoldDB" id="B3S881"/>
<dbReference type="Proteomes" id="UP000009022">
    <property type="component" value="Unassembled WGS sequence"/>
</dbReference>
<protein>
    <recommendedName>
        <fullName evidence="2">SWIM-type domain-containing protein</fullName>
    </recommendedName>
</protein>
<dbReference type="InterPro" id="IPR011604">
    <property type="entry name" value="PDDEXK-like_dom_sf"/>
</dbReference>
<dbReference type="GeneID" id="6757599"/>
<dbReference type="GO" id="GO:0008270">
    <property type="term" value="F:zinc ion binding"/>
    <property type="evidence" value="ECO:0007669"/>
    <property type="project" value="UniProtKB-KW"/>
</dbReference>
<dbReference type="InterPro" id="IPR019080">
    <property type="entry name" value="YqaJ_viral_recombinase"/>
</dbReference>
<dbReference type="KEGG" id="tad:TRIADDRAFT_60442"/>
<sequence>MAGTIDVATSNLSSYYQSLDISQQFQYDRKLTPSKEERLPDPFTLKNWKRDINLLPNVAWLDIYKYLVDTTSEFTQDTVKAYKSLKAYSYFLCGHVQDIYYHDIEVECQFCFVKSKILSSTLQGKKAEFYHAWICTNKKSGSILTANCTCKSGLGSACDHVAAVLFKLLAYFQLELHTTTSSSKLSTWNQSKTHTSPRPLKKICFKRPKRSDLLPYSTHTDGVKDTKMNISYADPTAGAAGISEIQLTALKVAAPNAAIFTSFTTNRVHFGIPNGSQGNRIIQHDWSSIPRPITSLYDPEKAKLNSRDLRTISYQAFEEYKKLYTQNSYDKLCAVTVFPKRSPLWKVHCAGRIIASMFHRIAHSINNPNRALIKCIMQYKLEYDGAAVIYSKQMTDSALNCYLATMRKSHGNFTLKATGLHINSKFPQFAASPDGIIHCECHGKGALEVICPYKYKEGLTNWYKDKDCPISESKLLKENHPYFYQVQGLLLVCELDYCDFFIWTQGNNAGDKIIIRVWRNDGFIEKLLPSLNQVFKNAILPEIVNKECYFTKKGSIETSKKILLIKEVFVTLVINFMCTLL</sequence>
<dbReference type="Pfam" id="PF09588">
    <property type="entry name" value="YqaJ"/>
    <property type="match status" value="1"/>
</dbReference>
<dbReference type="eggNOG" id="KOG1973">
    <property type="taxonomic scope" value="Eukaryota"/>
</dbReference>
<dbReference type="OrthoDB" id="10035901at2759"/>
<dbReference type="RefSeq" id="XP_002116482.1">
    <property type="nucleotide sequence ID" value="XM_002116446.1"/>
</dbReference>
<dbReference type="InterPro" id="IPR007527">
    <property type="entry name" value="Znf_SWIM"/>
</dbReference>
<dbReference type="EMBL" id="DS985255">
    <property type="protein sequence ID" value="EDV21152.1"/>
    <property type="molecule type" value="Genomic_DNA"/>
</dbReference>
<keyword evidence="1" id="KW-0479">Metal-binding</keyword>
<feature type="domain" description="SWIM-type" evidence="2">
    <location>
        <begin position="130"/>
        <end position="169"/>
    </location>
</feature>